<reference evidence="1" key="2">
    <citation type="journal article" date="2023" name="IMA Fungus">
        <title>Comparative genomic study of the Penicillium genus elucidates a diverse pangenome and 15 lateral gene transfer events.</title>
        <authorList>
            <person name="Petersen C."/>
            <person name="Sorensen T."/>
            <person name="Nielsen M.R."/>
            <person name="Sondergaard T.E."/>
            <person name="Sorensen J.L."/>
            <person name="Fitzpatrick D.A."/>
            <person name="Frisvad J.C."/>
            <person name="Nielsen K.L."/>
        </authorList>
    </citation>
    <scope>NUCLEOTIDE SEQUENCE</scope>
    <source>
        <strain evidence="1">IBT 35675</strain>
    </source>
</reference>
<dbReference type="Proteomes" id="UP001148299">
    <property type="component" value="Unassembled WGS sequence"/>
</dbReference>
<dbReference type="EMBL" id="JAPZBR010000005">
    <property type="protein sequence ID" value="KAJ5353933.1"/>
    <property type="molecule type" value="Genomic_DNA"/>
</dbReference>
<organism evidence="1 2">
    <name type="scientific">Penicillium brevicompactum</name>
    <dbReference type="NCBI Taxonomy" id="5074"/>
    <lineage>
        <taxon>Eukaryota</taxon>
        <taxon>Fungi</taxon>
        <taxon>Dikarya</taxon>
        <taxon>Ascomycota</taxon>
        <taxon>Pezizomycotina</taxon>
        <taxon>Eurotiomycetes</taxon>
        <taxon>Eurotiomycetidae</taxon>
        <taxon>Eurotiales</taxon>
        <taxon>Aspergillaceae</taxon>
        <taxon>Penicillium</taxon>
    </lineage>
</organism>
<keyword evidence="2" id="KW-1185">Reference proteome</keyword>
<evidence type="ECO:0000313" key="1">
    <source>
        <dbReference type="EMBL" id="KAJ5353933.1"/>
    </source>
</evidence>
<evidence type="ECO:0000313" key="2">
    <source>
        <dbReference type="Proteomes" id="UP001148299"/>
    </source>
</evidence>
<reference evidence="1" key="1">
    <citation type="submission" date="2022-12" db="EMBL/GenBank/DDBJ databases">
        <authorList>
            <person name="Petersen C."/>
        </authorList>
    </citation>
    <scope>NUCLEOTIDE SEQUENCE</scope>
    <source>
        <strain evidence="1">IBT 35675</strain>
    </source>
</reference>
<accession>A0A9W9UQL6</accession>
<sequence>MTVIYLEFPESPVSQDTILVVTQILQAINPGLCESERTHDSITFTSTDSDVEVYGGIFQFWANSEPPLICAWRVSGSY</sequence>
<proteinExistence type="predicted"/>
<comment type="caution">
    <text evidence="1">The sequence shown here is derived from an EMBL/GenBank/DDBJ whole genome shotgun (WGS) entry which is preliminary data.</text>
</comment>
<name>A0A9W9UQL6_PENBR</name>
<dbReference type="OrthoDB" id="4350068at2759"/>
<gene>
    <name evidence="1" type="ORF">N7541_006497</name>
</gene>
<protein>
    <submittedName>
        <fullName evidence="1">Uncharacterized protein</fullName>
    </submittedName>
</protein>
<dbReference type="AlphaFoldDB" id="A0A9W9UQL6"/>